<protein>
    <submittedName>
        <fullName evidence="1">Uncharacterized protein</fullName>
    </submittedName>
</protein>
<name>A0A2W5QRU9_ANCNO</name>
<evidence type="ECO:0000313" key="2">
    <source>
        <dbReference type="Proteomes" id="UP000248887"/>
    </source>
</evidence>
<dbReference type="Proteomes" id="UP000248887">
    <property type="component" value="Unassembled WGS sequence"/>
</dbReference>
<accession>A0A2W5QRU9</accession>
<dbReference type="AlphaFoldDB" id="A0A2W5QRU9"/>
<sequence length="59" mass="6586">MSRARTIDAIRRVEDMLIEEGDPIAIYLCHLLLLQVASQMVAPPPASVDERRDVSHQAS</sequence>
<reference evidence="1 2" key="1">
    <citation type="submission" date="2017-08" db="EMBL/GenBank/DDBJ databases">
        <title>Infants hospitalized years apart are colonized by the same room-sourced microbial strains.</title>
        <authorList>
            <person name="Brooks B."/>
            <person name="Olm M.R."/>
            <person name="Firek B.A."/>
            <person name="Baker R."/>
            <person name="Thomas B.C."/>
            <person name="Morowitz M.J."/>
            <person name="Banfield J.F."/>
        </authorList>
    </citation>
    <scope>NUCLEOTIDE SEQUENCE [LARGE SCALE GENOMIC DNA]</scope>
    <source>
        <strain evidence="1">S2_005_001_R2_27</strain>
    </source>
</reference>
<proteinExistence type="predicted"/>
<organism evidence="1 2">
    <name type="scientific">Ancylobacter novellus</name>
    <name type="common">Thiobacillus novellus</name>
    <dbReference type="NCBI Taxonomy" id="921"/>
    <lineage>
        <taxon>Bacteria</taxon>
        <taxon>Pseudomonadati</taxon>
        <taxon>Pseudomonadota</taxon>
        <taxon>Alphaproteobacteria</taxon>
        <taxon>Hyphomicrobiales</taxon>
        <taxon>Xanthobacteraceae</taxon>
        <taxon>Ancylobacter</taxon>
    </lineage>
</organism>
<dbReference type="EMBL" id="QFQD01000104">
    <property type="protein sequence ID" value="PZQ79069.1"/>
    <property type="molecule type" value="Genomic_DNA"/>
</dbReference>
<comment type="caution">
    <text evidence="1">The sequence shown here is derived from an EMBL/GenBank/DDBJ whole genome shotgun (WGS) entry which is preliminary data.</text>
</comment>
<evidence type="ECO:0000313" key="1">
    <source>
        <dbReference type="EMBL" id="PZQ79069.1"/>
    </source>
</evidence>
<gene>
    <name evidence="1" type="ORF">DI549_21200</name>
</gene>